<gene>
    <name evidence="1" type="ORF">K504DRAFT_505454</name>
</gene>
<dbReference type="EMBL" id="MU005777">
    <property type="protein sequence ID" value="KAF2705716.1"/>
    <property type="molecule type" value="Genomic_DNA"/>
</dbReference>
<proteinExistence type="predicted"/>
<name>A0A6G1JYM8_9PLEO</name>
<evidence type="ECO:0000313" key="2">
    <source>
        <dbReference type="Proteomes" id="UP000799428"/>
    </source>
</evidence>
<protein>
    <submittedName>
        <fullName evidence="1">Uncharacterized protein</fullName>
    </submittedName>
</protein>
<dbReference type="AlphaFoldDB" id="A0A6G1JYM8"/>
<evidence type="ECO:0000313" key="1">
    <source>
        <dbReference type="EMBL" id="KAF2705716.1"/>
    </source>
</evidence>
<organism evidence="1 2">
    <name type="scientific">Pleomassaria siparia CBS 279.74</name>
    <dbReference type="NCBI Taxonomy" id="1314801"/>
    <lineage>
        <taxon>Eukaryota</taxon>
        <taxon>Fungi</taxon>
        <taxon>Dikarya</taxon>
        <taxon>Ascomycota</taxon>
        <taxon>Pezizomycotina</taxon>
        <taxon>Dothideomycetes</taxon>
        <taxon>Pleosporomycetidae</taxon>
        <taxon>Pleosporales</taxon>
        <taxon>Pleomassariaceae</taxon>
        <taxon>Pleomassaria</taxon>
    </lineage>
</organism>
<dbReference type="Proteomes" id="UP000799428">
    <property type="component" value="Unassembled WGS sequence"/>
</dbReference>
<sequence>MYGKSVIECVDVIWCLSPDIRIVIVAGVVQAQCLYRDSVMYKALSAHGRIDLVALRVSDTKFTGSGTSDTGNWRAVVVHRGHVRFAVGMMYLLTANRPTPVSSPDTWRGLNRLSQKPLKLSLAGWRRSGTE</sequence>
<reference evidence="1" key="1">
    <citation type="journal article" date="2020" name="Stud. Mycol.">
        <title>101 Dothideomycetes genomes: a test case for predicting lifestyles and emergence of pathogens.</title>
        <authorList>
            <person name="Haridas S."/>
            <person name="Albert R."/>
            <person name="Binder M."/>
            <person name="Bloem J."/>
            <person name="Labutti K."/>
            <person name="Salamov A."/>
            <person name="Andreopoulos B."/>
            <person name="Baker S."/>
            <person name="Barry K."/>
            <person name="Bills G."/>
            <person name="Bluhm B."/>
            <person name="Cannon C."/>
            <person name="Castanera R."/>
            <person name="Culley D."/>
            <person name="Daum C."/>
            <person name="Ezra D."/>
            <person name="Gonzalez J."/>
            <person name="Henrissat B."/>
            <person name="Kuo A."/>
            <person name="Liang C."/>
            <person name="Lipzen A."/>
            <person name="Lutzoni F."/>
            <person name="Magnuson J."/>
            <person name="Mondo S."/>
            <person name="Nolan M."/>
            <person name="Ohm R."/>
            <person name="Pangilinan J."/>
            <person name="Park H.-J."/>
            <person name="Ramirez L."/>
            <person name="Alfaro M."/>
            <person name="Sun H."/>
            <person name="Tritt A."/>
            <person name="Yoshinaga Y."/>
            <person name="Zwiers L.-H."/>
            <person name="Turgeon B."/>
            <person name="Goodwin S."/>
            <person name="Spatafora J."/>
            <person name="Crous P."/>
            <person name="Grigoriev I."/>
        </authorList>
    </citation>
    <scope>NUCLEOTIDE SEQUENCE</scope>
    <source>
        <strain evidence="1">CBS 279.74</strain>
    </source>
</reference>
<accession>A0A6G1JYM8</accession>
<keyword evidence="2" id="KW-1185">Reference proteome</keyword>
<dbReference type="OrthoDB" id="5416609at2759"/>